<dbReference type="AlphaFoldDB" id="A0A4R6AGQ2"/>
<dbReference type="SMART" id="SM01134">
    <property type="entry name" value="DeoRC"/>
    <property type="match status" value="1"/>
</dbReference>
<dbReference type="Proteomes" id="UP000295701">
    <property type="component" value="Unassembled WGS sequence"/>
</dbReference>
<dbReference type="PANTHER" id="PTHR30363">
    <property type="entry name" value="HTH-TYPE TRANSCRIPTIONAL REGULATOR SRLR-RELATED"/>
    <property type="match status" value="1"/>
</dbReference>
<evidence type="ECO:0000313" key="3">
    <source>
        <dbReference type="Proteomes" id="UP000295701"/>
    </source>
</evidence>
<gene>
    <name evidence="2" type="ORF">E2L08_05880</name>
</gene>
<keyword evidence="3" id="KW-1185">Reference proteome</keyword>
<organism evidence="2 3">
    <name type="scientific">Palleronia sediminis</name>
    <dbReference type="NCBI Taxonomy" id="2547833"/>
    <lineage>
        <taxon>Bacteria</taxon>
        <taxon>Pseudomonadati</taxon>
        <taxon>Pseudomonadota</taxon>
        <taxon>Alphaproteobacteria</taxon>
        <taxon>Rhodobacterales</taxon>
        <taxon>Roseobacteraceae</taxon>
        <taxon>Palleronia</taxon>
    </lineage>
</organism>
<accession>A0A4R6AGQ2</accession>
<name>A0A4R6AGQ2_9RHOB</name>
<dbReference type="PANTHER" id="PTHR30363:SF8">
    <property type="entry name" value="DEOXYRIBOSE OPERON REPRESSOR"/>
    <property type="match status" value="1"/>
</dbReference>
<dbReference type="Gene3D" id="3.40.50.1360">
    <property type="match status" value="1"/>
</dbReference>
<protein>
    <submittedName>
        <fullName evidence="2">DeoR/GlpR transcriptional regulator</fullName>
    </submittedName>
</protein>
<dbReference type="EMBL" id="SNAA01000004">
    <property type="protein sequence ID" value="TDL81638.1"/>
    <property type="molecule type" value="Genomic_DNA"/>
</dbReference>
<evidence type="ECO:0000259" key="1">
    <source>
        <dbReference type="Pfam" id="PF00455"/>
    </source>
</evidence>
<evidence type="ECO:0000313" key="2">
    <source>
        <dbReference type="EMBL" id="TDL81638.1"/>
    </source>
</evidence>
<dbReference type="InterPro" id="IPR014036">
    <property type="entry name" value="DeoR-like_C"/>
</dbReference>
<dbReference type="OrthoDB" id="9797223at2"/>
<dbReference type="SUPFAM" id="SSF100950">
    <property type="entry name" value="NagB/RpiA/CoA transferase-like"/>
    <property type="match status" value="1"/>
</dbReference>
<reference evidence="2 3" key="1">
    <citation type="submission" date="2019-03" db="EMBL/GenBank/DDBJ databases">
        <title>Primorskyibacter sp. SS33 isolated from sediments.</title>
        <authorList>
            <person name="Xunke S."/>
        </authorList>
    </citation>
    <scope>NUCLEOTIDE SEQUENCE [LARGE SCALE GENOMIC DNA]</scope>
    <source>
        <strain evidence="2 3">SS33</strain>
    </source>
</reference>
<proteinExistence type="predicted"/>
<dbReference type="InterPro" id="IPR037171">
    <property type="entry name" value="NagB/RpiA_transferase-like"/>
</dbReference>
<comment type="caution">
    <text evidence="2">The sequence shown here is derived from an EMBL/GenBank/DDBJ whole genome shotgun (WGS) entry which is preliminary data.</text>
</comment>
<dbReference type="InterPro" id="IPR050313">
    <property type="entry name" value="Carb_Metab_HTH_regulators"/>
</dbReference>
<feature type="domain" description="DeoR-like transcriptional repressor C-terminal sensor" evidence="1">
    <location>
        <begin position="83"/>
        <end position="239"/>
    </location>
</feature>
<dbReference type="Pfam" id="PF00455">
    <property type="entry name" value="DeoRC"/>
    <property type="match status" value="1"/>
</dbReference>
<sequence>MGRLGAMTRPSGSAERNARICLLLEVTPSLRLRDVARDLGVAEMTLRRDAASGKAGFICQGGYLVRGRGTDTYDFEEQMRRASEAKLAAADHAAALVPEGACVFLDTGTTVPHLARALTQRRVKRVVTHCLTSAELLHGRTSAEVEFIGGRLQSRTRSCHPPDPLGLLRPLGIEIGFLSAGGLWENRELSCSHEYEVAMKRAVLELAAENWVVMDSSKIGLRRAVRFASLDEVSGVVTEHGVGETPARGVQTG</sequence>